<sequence>MFSTIVKTTSYTSGMVRNLLRAENHFVRAISTSNDVKNSDILTKNEAVKEAQSTKDIKKLKKRIEMINPGEGGIIQGTDLFASPGQSPYT</sequence>
<dbReference type="Proteomes" id="UP001151699">
    <property type="component" value="Chromosome B"/>
</dbReference>
<comment type="caution">
    <text evidence="1">The sequence shown here is derived from an EMBL/GenBank/DDBJ whole genome shotgun (WGS) entry which is preliminary data.</text>
</comment>
<reference evidence="1" key="1">
    <citation type="submission" date="2022-07" db="EMBL/GenBank/DDBJ databases">
        <authorList>
            <person name="Trinca V."/>
            <person name="Uliana J.V.C."/>
            <person name="Torres T.T."/>
            <person name="Ward R.J."/>
            <person name="Monesi N."/>
        </authorList>
    </citation>
    <scope>NUCLEOTIDE SEQUENCE</scope>
    <source>
        <strain evidence="1">HSMRA1968</strain>
        <tissue evidence="1">Whole embryos</tissue>
    </source>
</reference>
<evidence type="ECO:0000313" key="2">
    <source>
        <dbReference type="Proteomes" id="UP001151699"/>
    </source>
</evidence>
<protein>
    <submittedName>
        <fullName evidence="1">Uncharacterized protein</fullName>
    </submittedName>
</protein>
<evidence type="ECO:0000313" key="1">
    <source>
        <dbReference type="EMBL" id="KAJ6641195.1"/>
    </source>
</evidence>
<keyword evidence="2" id="KW-1185">Reference proteome</keyword>
<name>A0A9Q0N071_9DIPT</name>
<organism evidence="1 2">
    <name type="scientific">Pseudolycoriella hygida</name>
    <dbReference type="NCBI Taxonomy" id="35572"/>
    <lineage>
        <taxon>Eukaryota</taxon>
        <taxon>Metazoa</taxon>
        <taxon>Ecdysozoa</taxon>
        <taxon>Arthropoda</taxon>
        <taxon>Hexapoda</taxon>
        <taxon>Insecta</taxon>
        <taxon>Pterygota</taxon>
        <taxon>Neoptera</taxon>
        <taxon>Endopterygota</taxon>
        <taxon>Diptera</taxon>
        <taxon>Nematocera</taxon>
        <taxon>Sciaroidea</taxon>
        <taxon>Sciaridae</taxon>
        <taxon>Pseudolycoriella</taxon>
    </lineage>
</organism>
<dbReference type="AlphaFoldDB" id="A0A9Q0N071"/>
<accession>A0A9Q0N071</accession>
<dbReference type="EMBL" id="WJQU01000002">
    <property type="protein sequence ID" value="KAJ6641195.1"/>
    <property type="molecule type" value="Genomic_DNA"/>
</dbReference>
<proteinExistence type="predicted"/>
<gene>
    <name evidence="1" type="ORF">Bhyg_06130</name>
</gene>